<dbReference type="GO" id="GO:0016491">
    <property type="term" value="F:oxidoreductase activity"/>
    <property type="evidence" value="ECO:0007669"/>
    <property type="project" value="UniProtKB-KW"/>
</dbReference>
<accession>A0A3S5CW68</accession>
<evidence type="ECO:0000313" key="4">
    <source>
        <dbReference type="Proteomes" id="UP000289323"/>
    </source>
</evidence>
<name>A0A3S5CW68_9PEZI</name>
<sequence length="252" mass="26568">MARFFITGSSDGLGSLTAKRLIAQGHQVVLHARNAERARDASAACPGAEAVLVGDLSSIDETKALAAEADKLGPYEAVIHNAGVYIGMERVPGKSGLPTVFTVNTLAPYLLTCLMRKPRRLVYVSSGLHMGGQPNVGGTRQRLLSSSYSDSKLHNVMFAKAFARRWPDVGCYSANPGWVPTKMGGPSAPGRIDDGVNTFVMLALGNGQAGWSPGGYFVNSQERRPNAVAGDTKLQDQLLADLADISGVSVPA</sequence>
<dbReference type="EMBL" id="OUUZ01000001">
    <property type="protein sequence ID" value="SPQ19913.1"/>
    <property type="molecule type" value="Genomic_DNA"/>
</dbReference>
<keyword evidence="2" id="KW-0560">Oxidoreductase</keyword>
<dbReference type="PANTHER" id="PTHR24320:SF274">
    <property type="entry name" value="CHAIN DEHYDROGENASE, PUTATIVE (AFU_ORTHOLOGUE AFUA_4G00440)-RELATED"/>
    <property type="match status" value="1"/>
</dbReference>
<dbReference type="AlphaFoldDB" id="A0A3S5CW68"/>
<gene>
    <name evidence="3" type="ORF">TT172_LOCUS2332</name>
</gene>
<dbReference type="InterPro" id="IPR002347">
    <property type="entry name" value="SDR_fam"/>
</dbReference>
<reference evidence="3 4" key="1">
    <citation type="submission" date="2018-04" db="EMBL/GenBank/DDBJ databases">
        <authorList>
            <person name="Huttner S."/>
            <person name="Dainat J."/>
        </authorList>
    </citation>
    <scope>NUCLEOTIDE SEQUENCE [LARGE SCALE GENOMIC DNA]</scope>
</reference>
<evidence type="ECO:0000256" key="1">
    <source>
        <dbReference type="ARBA" id="ARBA00006484"/>
    </source>
</evidence>
<dbReference type="InterPro" id="IPR036291">
    <property type="entry name" value="NAD(P)-bd_dom_sf"/>
</dbReference>
<organism evidence="3 4">
    <name type="scientific">Thermothielavioides terrestris</name>
    <dbReference type="NCBI Taxonomy" id="2587410"/>
    <lineage>
        <taxon>Eukaryota</taxon>
        <taxon>Fungi</taxon>
        <taxon>Dikarya</taxon>
        <taxon>Ascomycota</taxon>
        <taxon>Pezizomycotina</taxon>
        <taxon>Sordariomycetes</taxon>
        <taxon>Sordariomycetidae</taxon>
        <taxon>Sordariales</taxon>
        <taxon>Chaetomiaceae</taxon>
        <taxon>Thermothielavioides</taxon>
    </lineage>
</organism>
<evidence type="ECO:0000256" key="2">
    <source>
        <dbReference type="ARBA" id="ARBA00023002"/>
    </source>
</evidence>
<evidence type="ECO:0000313" key="3">
    <source>
        <dbReference type="EMBL" id="SPQ19913.1"/>
    </source>
</evidence>
<dbReference type="Pfam" id="PF00106">
    <property type="entry name" value="adh_short"/>
    <property type="match status" value="1"/>
</dbReference>
<proteinExistence type="inferred from homology"/>
<dbReference type="PRINTS" id="PR00081">
    <property type="entry name" value="GDHRDH"/>
</dbReference>
<comment type="similarity">
    <text evidence="1">Belongs to the short-chain dehydrogenases/reductases (SDR) family.</text>
</comment>
<protein>
    <submittedName>
        <fullName evidence="3">A3b6da3d-a895-42a0-a2f0-df8b1865dac1</fullName>
    </submittedName>
</protein>
<dbReference type="PANTHER" id="PTHR24320">
    <property type="entry name" value="RETINOL DEHYDROGENASE"/>
    <property type="match status" value="1"/>
</dbReference>
<dbReference type="Gene3D" id="3.40.50.720">
    <property type="entry name" value="NAD(P)-binding Rossmann-like Domain"/>
    <property type="match status" value="1"/>
</dbReference>
<dbReference type="Proteomes" id="UP000289323">
    <property type="component" value="Unassembled WGS sequence"/>
</dbReference>
<dbReference type="SUPFAM" id="SSF51735">
    <property type="entry name" value="NAD(P)-binding Rossmann-fold domains"/>
    <property type="match status" value="1"/>
</dbReference>